<keyword evidence="5" id="KW-0472">Membrane</keyword>
<keyword evidence="4" id="KW-0677">Repeat</keyword>
<evidence type="ECO:0000256" key="2">
    <source>
        <dbReference type="ARBA" id="ARBA00010225"/>
    </source>
</evidence>
<dbReference type="Pfam" id="PF12755">
    <property type="entry name" value="Vac14_Fab1_bd"/>
    <property type="match status" value="1"/>
</dbReference>
<dbReference type="InterPro" id="IPR011989">
    <property type="entry name" value="ARM-like"/>
</dbReference>
<protein>
    <recommendedName>
        <fullName evidence="3">Protein VAC14 homolog</fullName>
    </recommendedName>
</protein>
<dbReference type="Proteomes" id="UP000827092">
    <property type="component" value="Unassembled WGS sequence"/>
</dbReference>
<dbReference type="GO" id="GO:0006661">
    <property type="term" value="P:phosphatidylinositol biosynthetic process"/>
    <property type="evidence" value="ECO:0007669"/>
    <property type="project" value="InterPro"/>
</dbReference>
<evidence type="ECO:0000259" key="8">
    <source>
        <dbReference type="Pfam" id="PF11916"/>
    </source>
</evidence>
<keyword evidence="10" id="KW-1185">Reference proteome</keyword>
<evidence type="ECO:0000256" key="1">
    <source>
        <dbReference type="ARBA" id="ARBA00004308"/>
    </source>
</evidence>
<evidence type="ECO:0000256" key="7">
    <source>
        <dbReference type="ARBA" id="ARBA00047092"/>
    </source>
</evidence>
<organism evidence="9 10">
    <name type="scientific">Oedothorax gibbosus</name>
    <dbReference type="NCBI Taxonomy" id="931172"/>
    <lineage>
        <taxon>Eukaryota</taxon>
        <taxon>Metazoa</taxon>
        <taxon>Ecdysozoa</taxon>
        <taxon>Arthropoda</taxon>
        <taxon>Chelicerata</taxon>
        <taxon>Arachnida</taxon>
        <taxon>Araneae</taxon>
        <taxon>Araneomorphae</taxon>
        <taxon>Entelegynae</taxon>
        <taxon>Araneoidea</taxon>
        <taxon>Linyphiidae</taxon>
        <taxon>Erigoninae</taxon>
        <taxon>Oedothorax</taxon>
    </lineage>
</organism>
<dbReference type="InterPro" id="IPR026825">
    <property type="entry name" value="Vac14"/>
</dbReference>
<comment type="function">
    <text evidence="6">Scaffold protein component of the PI(3,5)P2 regulatory complex which regulates both the synthesis and turnover of phosphatidylinositol 3,5-bisphosphate (PtdIns(3,5)P2). Pentamerizes into a star-shaped structure and nucleates the assembly of the complex. The pentamer binds a single copy each of PIKFYVE and FIG4 and coordinates both PIKfyve kinase activity and FIG4 phosphatase activity, being required to maintain normal levels of phosphatidylinositol 3-phosphate (PtdIns(3)P) and phosphatidylinositol 5-phosphate (PtdIns(5)P). Plays a role in the biogenesis of endosome carrier vesicles (ECV) / multivesicular bodies (MVB) transport intermediates from early endosomes.</text>
</comment>
<dbReference type="InterPro" id="IPR021841">
    <property type="entry name" value="VAC14_Fig4p-bd"/>
</dbReference>
<evidence type="ECO:0000313" key="9">
    <source>
        <dbReference type="EMBL" id="KAG8179485.1"/>
    </source>
</evidence>
<feature type="domain" description="Vacuolar protein 14 C-terminal Fig4-binding" evidence="8">
    <location>
        <begin position="489"/>
        <end position="666"/>
    </location>
</feature>
<accession>A0AAV6U697</accession>
<evidence type="ECO:0000313" key="10">
    <source>
        <dbReference type="Proteomes" id="UP000827092"/>
    </source>
</evidence>
<dbReference type="GO" id="GO:0010008">
    <property type="term" value="C:endosome membrane"/>
    <property type="evidence" value="ECO:0007669"/>
    <property type="project" value="TreeGrafter"/>
</dbReference>
<gene>
    <name evidence="9" type="ORF">JTE90_027197</name>
</gene>
<dbReference type="PANTHER" id="PTHR16023:SF0">
    <property type="entry name" value="PROTEIN VAC14 HOMOLOG"/>
    <property type="match status" value="1"/>
</dbReference>
<dbReference type="InterPro" id="IPR016024">
    <property type="entry name" value="ARM-type_fold"/>
</dbReference>
<dbReference type="GO" id="GO:0070772">
    <property type="term" value="C:PAS complex"/>
    <property type="evidence" value="ECO:0007669"/>
    <property type="project" value="InterPro"/>
</dbReference>
<comment type="similarity">
    <text evidence="2">Belongs to the VAC14 family.</text>
</comment>
<dbReference type="Pfam" id="PF11916">
    <property type="entry name" value="Vac14_Fig4_bd"/>
    <property type="match status" value="1"/>
</dbReference>
<comment type="caution">
    <text evidence="9">The sequence shown here is derived from an EMBL/GenBank/DDBJ whole genome shotgun (WGS) entry which is preliminary data.</text>
</comment>
<dbReference type="AlphaFoldDB" id="A0AAV6U697"/>
<dbReference type="EMBL" id="JAFNEN010000623">
    <property type="protein sequence ID" value="KAG8179485.1"/>
    <property type="molecule type" value="Genomic_DNA"/>
</dbReference>
<reference evidence="9 10" key="1">
    <citation type="journal article" date="2022" name="Nat. Ecol. Evol.">
        <title>A masculinizing supergene underlies an exaggerated male reproductive morph in a spider.</title>
        <authorList>
            <person name="Hendrickx F."/>
            <person name="De Corte Z."/>
            <person name="Sonet G."/>
            <person name="Van Belleghem S.M."/>
            <person name="Kostlbacher S."/>
            <person name="Vangestel C."/>
        </authorList>
    </citation>
    <scope>NUCLEOTIDE SEQUENCE [LARGE SCALE GENOMIC DNA]</scope>
    <source>
        <strain evidence="9">W744_W776</strain>
    </source>
</reference>
<dbReference type="SUPFAM" id="SSF48371">
    <property type="entry name" value="ARM repeat"/>
    <property type="match status" value="1"/>
</dbReference>
<sequence length="715" mass="81444">MSDKDYAPLSTSCVRALNDKLYEKRKTAALEIEKMVKDFQRVNEVGEIRKLLKVLGQDFTLSQNINSRKGGLIGLAAMAIALGKDTSLFVEDLVQPVLSCFNDQDIRVRYYACETIYNIVKVARGSILPFFPDIFDALSRLSADPDQNVKNGSEQVDRLMKDIVTDSSSFDLVGFMPLLRERICSKNPFTRQFIISWISTLDSVPDINMIVLLPEILDGLFVILGDPLAEIRKMCESVLGEFLRSIIENPRKVNFSDMVNILTLHANSTEELVQFTALTWLKEFVRLAGCSLLPYSSGILTAVLPNLAQDTESRRNIIETAKTVNSDLMKLVVQQKQQLACESAEDSSTGKVEAPLMDQLDNQLDLKSLVMVLTRQIKFDSIQTRIAVLKWIHHLLIQIPDKFFNYVEDIFPVLLQTLSDPSDEVVLLDLEVLAEISKSPAGLQHHCSFENVATAHLIKDIKLKPPSDMNSYFTSFMVSLLHLFNTNNMLFETKCPFIIRQLCILLNAEDIYRTLSEILVIYNDARFSCQMVHTLNSILLTSTELFVLRNQLKDLNTENSWSLFACLYRSWCHSPVATVSLCLLAQTYKHACDLLHIFGDIEVTVDFLTEIDKLVQLIESPIFTYLRLQLLDAQENPYLVKSLYGLLMLLPQSEAFHTLRKRLACVPNVQLMPPQETNAKVERKPPTFINFDDLLKHFIEVQERNQKEKKNLVWK</sequence>
<evidence type="ECO:0000256" key="4">
    <source>
        <dbReference type="ARBA" id="ARBA00022737"/>
    </source>
</evidence>
<dbReference type="Gene3D" id="1.25.10.10">
    <property type="entry name" value="Leucine-rich Repeat Variant"/>
    <property type="match status" value="2"/>
</dbReference>
<comment type="subcellular location">
    <subcellularLocation>
        <location evidence="1">Endomembrane system</location>
    </subcellularLocation>
</comment>
<dbReference type="PANTHER" id="PTHR16023">
    <property type="entry name" value="TAX1 BINDING PROTEIN-RELATED"/>
    <property type="match status" value="1"/>
</dbReference>
<name>A0AAV6U697_9ARAC</name>
<evidence type="ECO:0000256" key="3">
    <source>
        <dbReference type="ARBA" id="ARBA00013840"/>
    </source>
</evidence>
<proteinExistence type="inferred from homology"/>
<comment type="subunit">
    <text evidence="7">Forms pentamers. Component of the PI(3,5)P2 regulatory complex/PAS complex, at least composed of PIKFYVE, FIG4 and VAC14. VAC14 nucleates the assembly of the complex and serves as a scaffold by pentamerizing into a star-shaped structure, which can bind a single copy each of PIKFYVE and FIG4 and coordinates their activities. Interacts with NOS1.</text>
</comment>
<evidence type="ECO:0000256" key="6">
    <source>
        <dbReference type="ARBA" id="ARBA00045654"/>
    </source>
</evidence>
<evidence type="ECO:0000256" key="5">
    <source>
        <dbReference type="ARBA" id="ARBA00023136"/>
    </source>
</evidence>